<dbReference type="Proteomes" id="UP000031397">
    <property type="component" value="Unassembled WGS sequence"/>
</dbReference>
<reference evidence="1 3" key="1">
    <citation type="submission" date="2014-06" db="EMBL/GenBank/DDBJ databases">
        <title>Functional and comparative genomic analyses of the Drosophila gut microbiota identify candidate symbiosis factors.</title>
        <authorList>
            <person name="Newell P.D."/>
            <person name="Chaston J.M."/>
            <person name="Douglas A.E."/>
        </authorList>
    </citation>
    <scope>NUCLEOTIDE SEQUENCE [LARGE SCALE GENOMIC DNA]</scope>
    <source>
        <strain evidence="1 3">DmCS_002</strain>
    </source>
</reference>
<organism evidence="1 3">
    <name type="scientific">Fructilactobacillus fructivorans</name>
    <dbReference type="NCBI Taxonomy" id="1614"/>
    <lineage>
        <taxon>Bacteria</taxon>
        <taxon>Bacillati</taxon>
        <taxon>Bacillota</taxon>
        <taxon>Bacilli</taxon>
        <taxon>Lactobacillales</taxon>
        <taxon>Lactobacillaceae</taxon>
        <taxon>Fructilactobacillus</taxon>
    </lineage>
</organism>
<gene>
    <name evidence="2" type="ORF">LF543_04360</name>
    <name evidence="1" type="ORF">LfDm3_0752</name>
</gene>
<dbReference type="Gene3D" id="3.30.70.100">
    <property type="match status" value="1"/>
</dbReference>
<keyword evidence="3" id="KW-1185">Reference proteome</keyword>
<evidence type="ECO:0000313" key="2">
    <source>
        <dbReference type="EMBL" id="QFX92838.1"/>
    </source>
</evidence>
<accession>A0A0C1PPF7</accession>
<evidence type="ECO:0000313" key="4">
    <source>
        <dbReference type="Proteomes" id="UP000327194"/>
    </source>
</evidence>
<dbReference type="EMBL" id="JOJZ01000017">
    <property type="protein sequence ID" value="KID41766.1"/>
    <property type="molecule type" value="Genomic_DNA"/>
</dbReference>
<dbReference type="AlphaFoldDB" id="A0A0C1PPF7"/>
<reference evidence="2 4" key="2">
    <citation type="submission" date="2019-10" db="EMBL/GenBank/DDBJ databases">
        <title>Genome sequencing of Lactobacillus fructivorans.</title>
        <authorList>
            <person name="Kim K."/>
        </authorList>
    </citation>
    <scope>NUCLEOTIDE SEQUENCE [LARGE SCALE GENOMIC DNA]</scope>
    <source>
        <strain evidence="2 4">LF543</strain>
    </source>
</reference>
<dbReference type="KEGG" id="lfv:LF543_04360"/>
<dbReference type="EMBL" id="CP045562">
    <property type="protein sequence ID" value="QFX92838.1"/>
    <property type="molecule type" value="Genomic_DNA"/>
</dbReference>
<keyword evidence="1" id="KW-0503">Monooxygenase</keyword>
<evidence type="ECO:0000313" key="1">
    <source>
        <dbReference type="EMBL" id="KID41766.1"/>
    </source>
</evidence>
<evidence type="ECO:0000313" key="3">
    <source>
        <dbReference type="Proteomes" id="UP000031397"/>
    </source>
</evidence>
<dbReference type="GO" id="GO:0004497">
    <property type="term" value="F:monooxygenase activity"/>
    <property type="evidence" value="ECO:0007669"/>
    <property type="project" value="UniProtKB-KW"/>
</dbReference>
<dbReference type="GeneID" id="74913418"/>
<protein>
    <submittedName>
        <fullName evidence="1">Monooxygenase</fullName>
    </submittedName>
</protein>
<dbReference type="Proteomes" id="UP000327194">
    <property type="component" value="Chromosome"/>
</dbReference>
<sequence length="166" mass="19076">MIRQISVTFGTKNVLVNIMKKYPERDLALFSTNNNDSGLQLLDYSGKESIFKSPITYDVLSHVGEDDWSYFINYVELSPSDDQRKVLDANMNTFMSSPDLPTGMFSAYYMSDSKDHTKRIILTLWRGAYAYNDWANHPDSVVSKFKNDPNINYRTASYQRVAPTNN</sequence>
<dbReference type="RefSeq" id="WP_010021166.1">
    <property type="nucleotide sequence ID" value="NZ_AZDS01000001.1"/>
</dbReference>
<dbReference type="PATRIC" id="fig|1614.7.peg.712"/>
<keyword evidence="1" id="KW-0560">Oxidoreductase</keyword>
<dbReference type="OrthoDB" id="2157140at2"/>
<name>A0A0C1PPF7_9LACO</name>
<proteinExistence type="predicted"/>